<accession>A0A4Z2ILT9</accession>
<dbReference type="AlphaFoldDB" id="A0A4Z2ILT9"/>
<dbReference type="Proteomes" id="UP000314294">
    <property type="component" value="Unassembled WGS sequence"/>
</dbReference>
<name>A0A4Z2ILT9_9TELE</name>
<reference evidence="2 3" key="1">
    <citation type="submission" date="2019-03" db="EMBL/GenBank/DDBJ databases">
        <title>First draft genome of Liparis tanakae, snailfish: a comprehensive survey of snailfish specific genes.</title>
        <authorList>
            <person name="Kim W."/>
            <person name="Song I."/>
            <person name="Jeong J.-H."/>
            <person name="Kim D."/>
            <person name="Kim S."/>
            <person name="Ryu S."/>
            <person name="Song J.Y."/>
            <person name="Lee S.K."/>
        </authorList>
    </citation>
    <scope>NUCLEOTIDE SEQUENCE [LARGE SCALE GENOMIC DNA]</scope>
    <source>
        <tissue evidence="2">Muscle</tissue>
    </source>
</reference>
<keyword evidence="3" id="KW-1185">Reference proteome</keyword>
<organism evidence="2 3">
    <name type="scientific">Liparis tanakae</name>
    <name type="common">Tanaka's snailfish</name>
    <dbReference type="NCBI Taxonomy" id="230148"/>
    <lineage>
        <taxon>Eukaryota</taxon>
        <taxon>Metazoa</taxon>
        <taxon>Chordata</taxon>
        <taxon>Craniata</taxon>
        <taxon>Vertebrata</taxon>
        <taxon>Euteleostomi</taxon>
        <taxon>Actinopterygii</taxon>
        <taxon>Neopterygii</taxon>
        <taxon>Teleostei</taxon>
        <taxon>Neoteleostei</taxon>
        <taxon>Acanthomorphata</taxon>
        <taxon>Eupercaria</taxon>
        <taxon>Perciformes</taxon>
        <taxon>Cottioidei</taxon>
        <taxon>Cottales</taxon>
        <taxon>Liparidae</taxon>
        <taxon>Liparis</taxon>
    </lineage>
</organism>
<protein>
    <submittedName>
        <fullName evidence="2">Uncharacterized protein</fullName>
    </submittedName>
</protein>
<feature type="region of interest" description="Disordered" evidence="1">
    <location>
        <begin position="1"/>
        <end position="31"/>
    </location>
</feature>
<dbReference type="EMBL" id="SRLO01000076">
    <property type="protein sequence ID" value="TNN78162.1"/>
    <property type="molecule type" value="Genomic_DNA"/>
</dbReference>
<feature type="compositionally biased region" description="Basic and acidic residues" evidence="1">
    <location>
        <begin position="20"/>
        <end position="31"/>
    </location>
</feature>
<evidence type="ECO:0000313" key="2">
    <source>
        <dbReference type="EMBL" id="TNN78162.1"/>
    </source>
</evidence>
<sequence length="64" mass="7232">MKTSNFDSCDPSGRIGNEGGETRGEKQQREFEIPSSVLETGTEHWVGQRQRRWLRPLAQSCPGL</sequence>
<proteinExistence type="predicted"/>
<evidence type="ECO:0000313" key="3">
    <source>
        <dbReference type="Proteomes" id="UP000314294"/>
    </source>
</evidence>
<evidence type="ECO:0000256" key="1">
    <source>
        <dbReference type="SAM" id="MobiDB-lite"/>
    </source>
</evidence>
<comment type="caution">
    <text evidence="2">The sequence shown here is derived from an EMBL/GenBank/DDBJ whole genome shotgun (WGS) entry which is preliminary data.</text>
</comment>
<gene>
    <name evidence="2" type="ORF">EYF80_011667</name>
</gene>